<dbReference type="GO" id="GO:0005739">
    <property type="term" value="C:mitochondrion"/>
    <property type="evidence" value="ECO:0007669"/>
    <property type="project" value="TreeGrafter"/>
</dbReference>
<proteinExistence type="predicted"/>
<dbReference type="PANTHER" id="PTHR15889:SF2">
    <property type="entry name" value="LARGE RIBOSOMAL SUBUNIT PROTEIN ML37"/>
    <property type="match status" value="1"/>
</dbReference>
<dbReference type="Proteomes" id="UP000053105">
    <property type="component" value="Unassembled WGS sequence"/>
</dbReference>
<dbReference type="PANTHER" id="PTHR15889">
    <property type="entry name" value="MITOCHONDRIAL RIBOSOMAL PROTEIN L37"/>
    <property type="match status" value="1"/>
</dbReference>
<accession>A0A0N0BBM8</accession>
<evidence type="ECO:0000313" key="2">
    <source>
        <dbReference type="Proteomes" id="UP000053105"/>
    </source>
</evidence>
<evidence type="ECO:0008006" key="3">
    <source>
        <dbReference type="Google" id="ProtNLM"/>
    </source>
</evidence>
<reference evidence="1 2" key="1">
    <citation type="submission" date="2015-07" db="EMBL/GenBank/DDBJ databases">
        <title>The genome of Melipona quadrifasciata.</title>
        <authorList>
            <person name="Pan H."/>
            <person name="Kapheim K."/>
        </authorList>
    </citation>
    <scope>NUCLEOTIDE SEQUENCE [LARGE SCALE GENOMIC DNA]</scope>
    <source>
        <strain evidence="1">0111107301</strain>
        <tissue evidence="1">Whole body</tissue>
    </source>
</reference>
<evidence type="ECO:0000313" key="1">
    <source>
        <dbReference type="EMBL" id="KOX67414.1"/>
    </source>
</evidence>
<dbReference type="OrthoDB" id="5835618at2759"/>
<dbReference type="STRING" id="166423.A0A0N0BBM8"/>
<protein>
    <recommendedName>
        <fullName evidence="3">39S ribosomal protein L37, mitochondrial</fullName>
    </recommendedName>
</protein>
<organism evidence="1 2">
    <name type="scientific">Melipona quadrifasciata</name>
    <dbReference type="NCBI Taxonomy" id="166423"/>
    <lineage>
        <taxon>Eukaryota</taxon>
        <taxon>Metazoa</taxon>
        <taxon>Ecdysozoa</taxon>
        <taxon>Arthropoda</taxon>
        <taxon>Hexapoda</taxon>
        <taxon>Insecta</taxon>
        <taxon>Pterygota</taxon>
        <taxon>Neoptera</taxon>
        <taxon>Endopterygota</taxon>
        <taxon>Hymenoptera</taxon>
        <taxon>Apocrita</taxon>
        <taxon>Aculeata</taxon>
        <taxon>Apoidea</taxon>
        <taxon>Anthophila</taxon>
        <taxon>Apidae</taxon>
        <taxon>Melipona</taxon>
    </lineage>
</organism>
<name>A0A0N0BBM8_9HYME</name>
<dbReference type="EMBL" id="KQ436164">
    <property type="protein sequence ID" value="KOX67414.1"/>
    <property type="molecule type" value="Genomic_DNA"/>
</dbReference>
<dbReference type="AlphaFoldDB" id="A0A0N0BBM8"/>
<gene>
    <name evidence="1" type="ORF">WN51_10653</name>
</gene>
<sequence>MKFTQLLYKQHIGKAKRYVWQHQRERKIVVSKAEQILKSMNFLLQDATEFILRNPKTEFIIENSIALKESTLDVNSKNYLVFEDYNVLQEGVPQALLLTKTVKLNDELPEKIQKLITDIPKNINNLSKRSVYTSMIYDAQQVKLPKLKDPERPAWVFPRVYGITSTRKINKFLQLCESLCGLNDAQYKSVIHDGLLSTCIGKEDNVLKFSLKMDIMMMSSKPLAPIADINIDNNFDIPDLYPLHYTIGLSKLDIDSSKLLYPITMDSPLMNVHTIFINHNPEEVKNLTELPVTEDQIHARSMIKSFSAAAICAQQKFGLSVKELPEPIVAVRWTKFSFLCVST</sequence>
<dbReference type="InterPro" id="IPR052482">
    <property type="entry name" value="mtLSU_mL37"/>
</dbReference>
<keyword evidence="2" id="KW-1185">Reference proteome</keyword>